<dbReference type="HOGENOM" id="CLU_021264_11_3_1"/>
<evidence type="ECO:0000259" key="8">
    <source>
        <dbReference type="PROSITE" id="PS51677"/>
    </source>
</evidence>
<dbReference type="PROSITE" id="PS51677">
    <property type="entry name" value="NODB"/>
    <property type="match status" value="1"/>
</dbReference>
<dbReference type="GO" id="GO:0005975">
    <property type="term" value="P:carbohydrate metabolic process"/>
    <property type="evidence" value="ECO:0007669"/>
    <property type="project" value="InterPro"/>
</dbReference>
<feature type="chain" id="PRO_5003261009" evidence="7">
    <location>
        <begin position="24"/>
        <end position="328"/>
    </location>
</feature>
<dbReference type="Proteomes" id="UP000007796">
    <property type="component" value="Unassembled WGS sequence"/>
</dbReference>
<dbReference type="STRING" id="655863.F0XR31"/>
<keyword evidence="4" id="KW-0378">Hydrolase</keyword>
<dbReference type="InterPro" id="IPR011330">
    <property type="entry name" value="Glyco_hydro/deAcase_b/a-brl"/>
</dbReference>
<dbReference type="InterPro" id="IPR002509">
    <property type="entry name" value="NODB_dom"/>
</dbReference>
<evidence type="ECO:0000256" key="1">
    <source>
        <dbReference type="ARBA" id="ARBA00001941"/>
    </source>
</evidence>
<comment type="cofactor">
    <cofactor evidence="1">
        <name>Co(2+)</name>
        <dbReference type="ChEBI" id="CHEBI:48828"/>
    </cofactor>
</comment>
<name>F0XR31_GROCL</name>
<protein>
    <submittedName>
        <fullName evidence="9">Chitin-binding protein</fullName>
    </submittedName>
</protein>
<accession>F0XR31</accession>
<dbReference type="SUPFAM" id="SSF88713">
    <property type="entry name" value="Glycoside hydrolase/deacetylase"/>
    <property type="match status" value="1"/>
</dbReference>
<evidence type="ECO:0000256" key="4">
    <source>
        <dbReference type="ARBA" id="ARBA00022801"/>
    </source>
</evidence>
<dbReference type="Pfam" id="PF01522">
    <property type="entry name" value="Polysacc_deac_1"/>
    <property type="match status" value="1"/>
</dbReference>
<dbReference type="FunCoup" id="F0XR31">
    <property type="interactions" value="26"/>
</dbReference>
<dbReference type="GO" id="GO:0046872">
    <property type="term" value="F:metal ion binding"/>
    <property type="evidence" value="ECO:0007669"/>
    <property type="project" value="UniProtKB-KW"/>
</dbReference>
<dbReference type="Gene3D" id="3.20.20.370">
    <property type="entry name" value="Glycoside hydrolase/deacetylase"/>
    <property type="match status" value="1"/>
</dbReference>
<evidence type="ECO:0000256" key="7">
    <source>
        <dbReference type="SAM" id="SignalP"/>
    </source>
</evidence>
<evidence type="ECO:0000256" key="5">
    <source>
        <dbReference type="ARBA" id="ARBA00023277"/>
    </source>
</evidence>
<evidence type="ECO:0000313" key="9">
    <source>
        <dbReference type="EMBL" id="EFW99950.1"/>
    </source>
</evidence>
<evidence type="ECO:0000256" key="2">
    <source>
        <dbReference type="ARBA" id="ARBA00022723"/>
    </source>
</evidence>
<sequence length="328" mass="36002">MHRQTPTLILIIAASRLAHVAVAENSAGPHQVSFPLGQRTDIVPRPHVGNVSYGTIINNCTVPGTVALTFDDGPSQYTDLILDTLKRYRTKATFFVNGMNNPLGSIDNPATLWPAVLRRMHAEGYQIGSHTWDHANLSVTSAFLRDQEVVFNEMAIRNVIGLVPTYLRPPYASCTGASGCLDDLSNRGYHIVNFDIDTVDYNHDDPQTIQWSKDHFADILSHSGYNQQGSQAGHISLSHDTKHETAVNLTSFMLSTLHLLGYRGVTVGECLGDPRENWYRDASPHAVHSLDSSVEALLPTHSGQCGPGVNLTCRGSDYGHCCSKHGFW</sequence>
<evidence type="ECO:0000256" key="6">
    <source>
        <dbReference type="ARBA" id="ARBA00023285"/>
    </source>
</evidence>
<dbReference type="RefSeq" id="XP_014169365.1">
    <property type="nucleotide sequence ID" value="XM_014313890.1"/>
</dbReference>
<dbReference type="OrthoDB" id="407355at2759"/>
<keyword evidence="6" id="KW-0170">Cobalt</keyword>
<feature type="domain" description="NodB homology" evidence="8">
    <location>
        <begin position="64"/>
        <end position="268"/>
    </location>
</feature>
<keyword evidence="3 7" id="KW-0732">Signal</keyword>
<reference evidence="9 10" key="1">
    <citation type="journal article" date="2011" name="Proc. Natl. Acad. Sci. U.S.A.">
        <title>Genome and transcriptome analyses of the mountain pine beetle-fungal symbiont Grosmannia clavigera, a lodgepole pine pathogen.</title>
        <authorList>
            <person name="DiGuistini S."/>
            <person name="Wang Y."/>
            <person name="Liao N.Y."/>
            <person name="Taylor G."/>
            <person name="Tanguay P."/>
            <person name="Feau N."/>
            <person name="Henrissat B."/>
            <person name="Chan S.K."/>
            <person name="Hesse-Orce U."/>
            <person name="Alamouti S.M."/>
            <person name="Tsui C.K.M."/>
            <person name="Docking R.T."/>
            <person name="Levasseur A."/>
            <person name="Haridas S."/>
            <person name="Robertson G."/>
            <person name="Birol I."/>
            <person name="Holt R.A."/>
            <person name="Marra M.A."/>
            <person name="Hamelin R.C."/>
            <person name="Hirst M."/>
            <person name="Jones S.J.M."/>
            <person name="Bohlmann J."/>
            <person name="Breuil C."/>
        </authorList>
    </citation>
    <scope>NUCLEOTIDE SEQUENCE [LARGE SCALE GENOMIC DNA]</scope>
    <source>
        <strain evidence="10">kw1407 / UAMH 11150</strain>
    </source>
</reference>
<keyword evidence="10" id="KW-1185">Reference proteome</keyword>
<proteinExistence type="predicted"/>
<dbReference type="AlphaFoldDB" id="F0XR31"/>
<dbReference type="GO" id="GO:0016810">
    <property type="term" value="F:hydrolase activity, acting on carbon-nitrogen (but not peptide) bonds"/>
    <property type="evidence" value="ECO:0007669"/>
    <property type="project" value="InterPro"/>
</dbReference>
<organism evidence="10">
    <name type="scientific">Grosmannia clavigera (strain kw1407 / UAMH 11150)</name>
    <name type="common">Blue stain fungus</name>
    <name type="synonym">Graphiocladiella clavigera</name>
    <dbReference type="NCBI Taxonomy" id="655863"/>
    <lineage>
        <taxon>Eukaryota</taxon>
        <taxon>Fungi</taxon>
        <taxon>Dikarya</taxon>
        <taxon>Ascomycota</taxon>
        <taxon>Pezizomycotina</taxon>
        <taxon>Sordariomycetes</taxon>
        <taxon>Sordariomycetidae</taxon>
        <taxon>Ophiostomatales</taxon>
        <taxon>Ophiostomataceae</taxon>
        <taxon>Leptographium</taxon>
    </lineage>
</organism>
<dbReference type="GeneID" id="25975695"/>
<dbReference type="PANTHER" id="PTHR46471">
    <property type="entry name" value="CHITIN DEACETYLASE"/>
    <property type="match status" value="1"/>
</dbReference>
<keyword evidence="2" id="KW-0479">Metal-binding</keyword>
<evidence type="ECO:0000313" key="10">
    <source>
        <dbReference type="Proteomes" id="UP000007796"/>
    </source>
</evidence>
<dbReference type="EMBL" id="GL629807">
    <property type="protein sequence ID" value="EFW99950.1"/>
    <property type="molecule type" value="Genomic_DNA"/>
</dbReference>
<feature type="signal peptide" evidence="7">
    <location>
        <begin position="1"/>
        <end position="23"/>
    </location>
</feature>
<gene>
    <name evidence="9" type="ORF">CMQ_268</name>
</gene>
<dbReference type="PANTHER" id="PTHR46471:SF4">
    <property type="entry name" value="CHITIN DEACETYLASE"/>
    <property type="match status" value="1"/>
</dbReference>
<dbReference type="eggNOG" id="ENOG502QRIP">
    <property type="taxonomic scope" value="Eukaryota"/>
</dbReference>
<keyword evidence="5" id="KW-0119">Carbohydrate metabolism</keyword>
<dbReference type="InParanoid" id="F0XR31"/>
<evidence type="ECO:0000256" key="3">
    <source>
        <dbReference type="ARBA" id="ARBA00022729"/>
    </source>
</evidence>
<dbReference type="CDD" id="cd10951">
    <property type="entry name" value="CE4_ClCDA_like"/>
    <property type="match status" value="1"/>
</dbReference>